<comment type="caution">
    <text evidence="1">The sequence shown here is derived from an EMBL/GenBank/DDBJ whole genome shotgun (WGS) entry which is preliminary data.</text>
</comment>
<evidence type="ECO:0000313" key="2">
    <source>
        <dbReference type="Proteomes" id="UP000005839"/>
    </source>
</evidence>
<protein>
    <submittedName>
        <fullName evidence="1">Putative outer membrane protein</fullName>
    </submittedName>
</protein>
<dbReference type="SUPFAM" id="SSF56954">
    <property type="entry name" value="Outer membrane efflux proteins (OEP)"/>
    <property type="match status" value="1"/>
</dbReference>
<organism evidence="1 2">
    <name type="scientific">Shewanella benthica KT99</name>
    <dbReference type="NCBI Taxonomy" id="314608"/>
    <lineage>
        <taxon>Bacteria</taxon>
        <taxon>Pseudomonadati</taxon>
        <taxon>Pseudomonadota</taxon>
        <taxon>Gammaproteobacteria</taxon>
        <taxon>Alteromonadales</taxon>
        <taxon>Shewanellaceae</taxon>
        <taxon>Shewanella</taxon>
    </lineage>
</organism>
<keyword evidence="2" id="KW-1185">Reference proteome</keyword>
<dbReference type="AlphaFoldDB" id="A9D0N2"/>
<dbReference type="STRING" id="314608.KT99_20124"/>
<dbReference type="Gene3D" id="1.20.1600.10">
    <property type="entry name" value="Outer membrane efflux proteins (OEP)"/>
    <property type="match status" value="1"/>
</dbReference>
<name>A9D0N2_9GAMM</name>
<reference evidence="1 2" key="1">
    <citation type="submission" date="2007-10" db="EMBL/GenBank/DDBJ databases">
        <authorList>
            <person name="Yayanos A."/>
            <person name="Ferriera S."/>
            <person name="Johnson J."/>
            <person name="Kravitz S."/>
            <person name="Halpern A."/>
            <person name="Remington K."/>
            <person name="Beeson K."/>
            <person name="Tran B."/>
            <person name="Rogers Y.-H."/>
            <person name="Friedman R."/>
            <person name="Venter J.C."/>
        </authorList>
    </citation>
    <scope>NUCLEOTIDE SEQUENCE [LARGE SCALE GENOMIC DNA]</scope>
    <source>
        <strain evidence="1 2">KT99</strain>
    </source>
</reference>
<dbReference type="Proteomes" id="UP000005839">
    <property type="component" value="Unassembled WGS sequence"/>
</dbReference>
<proteinExistence type="predicted"/>
<dbReference type="EMBL" id="ABIC01000005">
    <property type="protein sequence ID" value="EDQ02143.1"/>
    <property type="molecule type" value="Genomic_DNA"/>
</dbReference>
<accession>A9D0N2</accession>
<gene>
    <name evidence="1" type="ORF">KT99_20124</name>
</gene>
<evidence type="ECO:0000313" key="1">
    <source>
        <dbReference type="EMBL" id="EDQ02143.1"/>
    </source>
</evidence>
<sequence>MSSVNASIRAFNISMTQYENGQIGFERLLNSVEKMTRSEDSYAQIKGNVANQVVALYKSLGGGWQINNGKAFISDSNRELMRPRTDWGDVLDEPQLLPVLGNRPTVADIQQTSSQLSIKGGNE</sequence>